<dbReference type="Pfam" id="PF00535">
    <property type="entry name" value="Glycos_transf_2"/>
    <property type="match status" value="1"/>
</dbReference>
<comment type="caution">
    <text evidence="4">The sequence shown here is derived from an EMBL/GenBank/DDBJ whole genome shotgun (WGS) entry which is preliminary data.</text>
</comment>
<dbReference type="InterPro" id="IPR029044">
    <property type="entry name" value="Nucleotide-diphossugar_trans"/>
</dbReference>
<keyword evidence="1 4" id="KW-0808">Transferase</keyword>
<dbReference type="InterPro" id="IPR027791">
    <property type="entry name" value="Galactosyl_T_C"/>
</dbReference>
<sequence>MNKISVVIGTFNQKDKLKNTLLSLFKQTLSPASYEIIVVDSSSTDGTGQMIGSLPKPSCEFRYIVAENKGKTFARNQGIDQAQGEIIFLTDADMKADLNLLMEHQKAHAKSQNSAFEGLTINPDNKPYIKEKIKCSQKLKFSYFLSGNLSIKKDTLVSVGKFDEGFKGYGWEDIELGYRLFKYNVPLYYLPMAINYHDHPVTNEDMLKRKVDMGKSAAYFLKKHPNMEIKLFLGINPIAIAIFNYINKSPNILKYIADQSAKSPFFGYLLEEYYYRVGLREAGAI</sequence>
<dbReference type="Gene3D" id="3.90.550.10">
    <property type="entry name" value="Spore Coat Polysaccharide Biosynthesis Protein SpsA, Chain A"/>
    <property type="match status" value="1"/>
</dbReference>
<name>A0A833L1W8_UNCSA</name>
<evidence type="ECO:0000259" key="2">
    <source>
        <dbReference type="Pfam" id="PF00535"/>
    </source>
</evidence>
<gene>
    <name evidence="4" type="ORF">FD145_469</name>
</gene>
<dbReference type="SUPFAM" id="SSF53448">
    <property type="entry name" value="Nucleotide-diphospho-sugar transferases"/>
    <property type="match status" value="1"/>
</dbReference>
<reference evidence="4 5" key="1">
    <citation type="submission" date="2019-12" db="EMBL/GenBank/DDBJ databases">
        <authorList>
            <person name="Wolfe R."/>
            <person name="Danczak R."/>
            <person name="Wilkins M."/>
        </authorList>
    </citation>
    <scope>NUCLEOTIDE SEQUENCE [LARGE SCALE GENOMIC DNA]</scope>
    <source>
        <strain evidence="4">X2_MaxBin.013</strain>
    </source>
</reference>
<evidence type="ECO:0000256" key="1">
    <source>
        <dbReference type="ARBA" id="ARBA00022679"/>
    </source>
</evidence>
<dbReference type="InterPro" id="IPR001173">
    <property type="entry name" value="Glyco_trans_2-like"/>
</dbReference>
<evidence type="ECO:0000313" key="5">
    <source>
        <dbReference type="Proteomes" id="UP000488506"/>
    </source>
</evidence>
<dbReference type="InterPro" id="IPR050834">
    <property type="entry name" value="Glycosyltransf_2"/>
</dbReference>
<accession>A0A833L1W8</accession>
<dbReference type="PANTHER" id="PTHR43685">
    <property type="entry name" value="GLYCOSYLTRANSFERASE"/>
    <property type="match status" value="1"/>
</dbReference>
<dbReference type="Pfam" id="PF02709">
    <property type="entry name" value="Glyco_transf_7C"/>
    <property type="match status" value="1"/>
</dbReference>
<dbReference type="EMBL" id="WPAF01000005">
    <property type="protein sequence ID" value="KAF0134752.1"/>
    <property type="molecule type" value="Genomic_DNA"/>
</dbReference>
<protein>
    <submittedName>
        <fullName evidence="4">Family 2 glycosyl transferase</fullName>
    </submittedName>
</protein>
<dbReference type="AlphaFoldDB" id="A0A833L1W8"/>
<proteinExistence type="predicted"/>
<evidence type="ECO:0000313" key="4">
    <source>
        <dbReference type="EMBL" id="KAF0134752.1"/>
    </source>
</evidence>
<evidence type="ECO:0000259" key="3">
    <source>
        <dbReference type="Pfam" id="PF02709"/>
    </source>
</evidence>
<feature type="domain" description="Galactosyltransferase C-terminal" evidence="3">
    <location>
        <begin position="134"/>
        <end position="195"/>
    </location>
</feature>
<dbReference type="PANTHER" id="PTHR43685:SF3">
    <property type="entry name" value="SLR2126 PROTEIN"/>
    <property type="match status" value="1"/>
</dbReference>
<feature type="domain" description="Glycosyltransferase 2-like" evidence="2">
    <location>
        <begin position="5"/>
        <end position="113"/>
    </location>
</feature>
<dbReference type="Proteomes" id="UP000488506">
    <property type="component" value="Unassembled WGS sequence"/>
</dbReference>
<organism evidence="4 5">
    <name type="scientific">Candidatus Saganbacteria bacterium</name>
    <dbReference type="NCBI Taxonomy" id="2575572"/>
    <lineage>
        <taxon>Bacteria</taxon>
        <taxon>Bacillati</taxon>
        <taxon>Saganbacteria</taxon>
    </lineage>
</organism>
<dbReference type="GO" id="GO:0016740">
    <property type="term" value="F:transferase activity"/>
    <property type="evidence" value="ECO:0007669"/>
    <property type="project" value="UniProtKB-KW"/>
</dbReference>